<gene>
    <name evidence="5" type="ORF">SAMN07250955_107148</name>
</gene>
<keyword evidence="1" id="KW-0346">Stress response</keyword>
<evidence type="ECO:0000313" key="6">
    <source>
        <dbReference type="Proteomes" id="UP000197065"/>
    </source>
</evidence>
<evidence type="ECO:0000259" key="4">
    <source>
        <dbReference type="PROSITE" id="PS01031"/>
    </source>
</evidence>
<dbReference type="RefSeq" id="WP_243389857.1">
    <property type="nucleotide sequence ID" value="NZ_FYEH01000007.1"/>
</dbReference>
<reference evidence="5 6" key="1">
    <citation type="submission" date="2017-06" db="EMBL/GenBank/DDBJ databases">
        <authorList>
            <person name="Kim H.J."/>
            <person name="Triplett B.A."/>
        </authorList>
    </citation>
    <scope>NUCLEOTIDE SEQUENCE [LARGE SCALE GENOMIC DNA]</scope>
    <source>
        <strain evidence="5 6">B29T1</strain>
    </source>
</reference>
<keyword evidence="6" id="KW-1185">Reference proteome</keyword>
<dbReference type="EMBL" id="FYEH01000007">
    <property type="protein sequence ID" value="SNB70235.1"/>
    <property type="molecule type" value="Genomic_DNA"/>
</dbReference>
<protein>
    <submittedName>
        <fullName evidence="5">Molecular chaperone IbpA</fullName>
    </submittedName>
</protein>
<dbReference type="CDD" id="cd06470">
    <property type="entry name" value="ACD_IbpA-B_like"/>
    <property type="match status" value="1"/>
</dbReference>
<accession>A0A212RDA0</accession>
<organism evidence="5 6">
    <name type="scientific">Arboricoccus pini</name>
    <dbReference type="NCBI Taxonomy" id="1963835"/>
    <lineage>
        <taxon>Bacteria</taxon>
        <taxon>Pseudomonadati</taxon>
        <taxon>Pseudomonadota</taxon>
        <taxon>Alphaproteobacteria</taxon>
        <taxon>Geminicoccales</taxon>
        <taxon>Geminicoccaceae</taxon>
        <taxon>Arboricoccus</taxon>
    </lineage>
</organism>
<evidence type="ECO:0000256" key="2">
    <source>
        <dbReference type="PROSITE-ProRule" id="PRU00285"/>
    </source>
</evidence>
<dbReference type="Pfam" id="PF00011">
    <property type="entry name" value="HSP20"/>
    <property type="match status" value="1"/>
</dbReference>
<evidence type="ECO:0000256" key="1">
    <source>
        <dbReference type="ARBA" id="ARBA00023016"/>
    </source>
</evidence>
<dbReference type="SUPFAM" id="SSF49764">
    <property type="entry name" value="HSP20-like chaperones"/>
    <property type="match status" value="1"/>
</dbReference>
<dbReference type="PANTHER" id="PTHR47062:SF1">
    <property type="entry name" value="SMALL HEAT SHOCK PROTEIN IBPA"/>
    <property type="match status" value="1"/>
</dbReference>
<comment type="similarity">
    <text evidence="2 3">Belongs to the small heat shock protein (HSP20) family.</text>
</comment>
<feature type="domain" description="SHSP" evidence="4">
    <location>
        <begin position="30"/>
        <end position="141"/>
    </location>
</feature>
<proteinExistence type="inferred from homology"/>
<evidence type="ECO:0000313" key="5">
    <source>
        <dbReference type="EMBL" id="SNB70235.1"/>
    </source>
</evidence>
<name>A0A212RDA0_9PROT</name>
<evidence type="ECO:0000256" key="3">
    <source>
        <dbReference type="RuleBase" id="RU003616"/>
    </source>
</evidence>
<dbReference type="Gene3D" id="2.60.40.790">
    <property type="match status" value="1"/>
</dbReference>
<dbReference type="InterPro" id="IPR037913">
    <property type="entry name" value="ACD_IbpA/B"/>
</dbReference>
<dbReference type="InterPro" id="IPR008978">
    <property type="entry name" value="HSP20-like_chaperone"/>
</dbReference>
<dbReference type="AlphaFoldDB" id="A0A212RDA0"/>
<dbReference type="InterPro" id="IPR002068">
    <property type="entry name" value="A-crystallin/Hsp20_dom"/>
</dbReference>
<dbReference type="Proteomes" id="UP000197065">
    <property type="component" value="Unassembled WGS sequence"/>
</dbReference>
<dbReference type="PANTHER" id="PTHR47062">
    <property type="match status" value="1"/>
</dbReference>
<sequence length="154" mass="17365">MREFDLSPLFRSSVGFDRLDKLFETAMRDAGRDSSYPPYNIVKTGEQTYRITMALAGFGEEDLDLQVENNVLTVRGQIREVEKDLEYLHRGIAQRAFEHRFQLADHVRIVDAGLDKGLLNIRLERVIPDAMKPRKIELGGSTKAKTISGAAQAA</sequence>
<dbReference type="PROSITE" id="PS01031">
    <property type="entry name" value="SHSP"/>
    <property type="match status" value="1"/>
</dbReference>